<dbReference type="EMBL" id="BOPG01000022">
    <property type="protein sequence ID" value="GIJ55925.1"/>
    <property type="molecule type" value="Genomic_DNA"/>
</dbReference>
<gene>
    <name evidence="3" type="ORF">Vau01_034410</name>
</gene>
<dbReference type="PRINTS" id="PR00081">
    <property type="entry name" value="GDHRDH"/>
</dbReference>
<accession>A0A8J3Z6P3</accession>
<dbReference type="SUPFAM" id="SSF51735">
    <property type="entry name" value="NAD(P)-binding Rossmann-fold domains"/>
    <property type="match status" value="1"/>
</dbReference>
<proteinExistence type="inferred from homology"/>
<keyword evidence="4" id="KW-1185">Reference proteome</keyword>
<dbReference type="Proteomes" id="UP000612585">
    <property type="component" value="Unassembled WGS sequence"/>
</dbReference>
<keyword evidence="1" id="KW-0560">Oxidoreductase</keyword>
<comment type="similarity">
    <text evidence="2">Belongs to the short-chain dehydrogenases/reductases (SDR) family.</text>
</comment>
<reference evidence="3" key="1">
    <citation type="submission" date="2021-01" db="EMBL/GenBank/DDBJ databases">
        <title>Whole genome shotgun sequence of Virgisporangium aurantiacum NBRC 16421.</title>
        <authorList>
            <person name="Komaki H."/>
            <person name="Tamura T."/>
        </authorList>
    </citation>
    <scope>NUCLEOTIDE SEQUENCE</scope>
    <source>
        <strain evidence="3">NBRC 16421</strain>
    </source>
</reference>
<dbReference type="Gene3D" id="3.40.50.720">
    <property type="entry name" value="NAD(P)-binding Rossmann-like Domain"/>
    <property type="match status" value="1"/>
</dbReference>
<organism evidence="3 4">
    <name type="scientific">Virgisporangium aurantiacum</name>
    <dbReference type="NCBI Taxonomy" id="175570"/>
    <lineage>
        <taxon>Bacteria</taxon>
        <taxon>Bacillati</taxon>
        <taxon>Actinomycetota</taxon>
        <taxon>Actinomycetes</taxon>
        <taxon>Micromonosporales</taxon>
        <taxon>Micromonosporaceae</taxon>
        <taxon>Virgisporangium</taxon>
    </lineage>
</organism>
<sequence>MSTVLVTGATSGLGTWLARRLTADGHTVLVHGRDPAKVKALAADLNTDGFVADLASLADTRRLAGDVAARGRLDVLVNNAAVGFGRPGAPRQLSADGHELRWAVNYLAPVLLTRDLLPVLRASTPARVVNVGSLGQVSIDFDDLGMERGYDGITAYRRSKLALAAFTFDLAEELAGSGVTVTCIHPATFMDTAMVGEYGAAPLSTVDEGGVATLALVTGPEHAATNGEFFDGLSPTRAHPDAYDPGIRRRLRAATTL</sequence>
<evidence type="ECO:0000313" key="4">
    <source>
        <dbReference type="Proteomes" id="UP000612585"/>
    </source>
</evidence>
<dbReference type="Pfam" id="PF00106">
    <property type="entry name" value="adh_short"/>
    <property type="match status" value="1"/>
</dbReference>
<dbReference type="RefSeq" id="WP_203993400.1">
    <property type="nucleotide sequence ID" value="NZ_BOPG01000022.1"/>
</dbReference>
<name>A0A8J3Z6P3_9ACTN</name>
<dbReference type="PANTHER" id="PTHR43157:SF31">
    <property type="entry name" value="PHOSPHATIDYLINOSITOL-GLYCAN BIOSYNTHESIS CLASS F PROTEIN"/>
    <property type="match status" value="1"/>
</dbReference>
<dbReference type="InterPro" id="IPR002347">
    <property type="entry name" value="SDR_fam"/>
</dbReference>
<dbReference type="PANTHER" id="PTHR43157">
    <property type="entry name" value="PHOSPHATIDYLINOSITOL-GLYCAN BIOSYNTHESIS CLASS F PROTEIN-RELATED"/>
    <property type="match status" value="1"/>
</dbReference>
<dbReference type="AlphaFoldDB" id="A0A8J3Z6P3"/>
<evidence type="ECO:0000256" key="1">
    <source>
        <dbReference type="ARBA" id="ARBA00023002"/>
    </source>
</evidence>
<dbReference type="GO" id="GO:0016491">
    <property type="term" value="F:oxidoreductase activity"/>
    <property type="evidence" value="ECO:0007669"/>
    <property type="project" value="UniProtKB-KW"/>
</dbReference>
<comment type="caution">
    <text evidence="3">The sequence shown here is derived from an EMBL/GenBank/DDBJ whole genome shotgun (WGS) entry which is preliminary data.</text>
</comment>
<evidence type="ECO:0000256" key="2">
    <source>
        <dbReference type="RuleBase" id="RU000363"/>
    </source>
</evidence>
<dbReference type="PRINTS" id="PR00080">
    <property type="entry name" value="SDRFAMILY"/>
</dbReference>
<dbReference type="InterPro" id="IPR036291">
    <property type="entry name" value="NAD(P)-bd_dom_sf"/>
</dbReference>
<protein>
    <submittedName>
        <fullName evidence="3">3-oxoacyl-ACP reductase</fullName>
    </submittedName>
</protein>
<evidence type="ECO:0000313" key="3">
    <source>
        <dbReference type="EMBL" id="GIJ55925.1"/>
    </source>
</evidence>